<evidence type="ECO:0000313" key="2">
    <source>
        <dbReference type="Proteomes" id="UP000287651"/>
    </source>
</evidence>
<name>A0A426ZZD2_ENSVE</name>
<protein>
    <submittedName>
        <fullName evidence="1">Uncharacterized protein</fullName>
    </submittedName>
</protein>
<reference evidence="1 2" key="1">
    <citation type="journal article" date="2014" name="Agronomy (Basel)">
        <title>A Draft Genome Sequence for Ensete ventricosum, the Drought-Tolerant Tree Against Hunger.</title>
        <authorList>
            <person name="Harrison J."/>
            <person name="Moore K.A."/>
            <person name="Paszkiewicz K."/>
            <person name="Jones T."/>
            <person name="Grant M."/>
            <person name="Ambacheew D."/>
            <person name="Muzemil S."/>
            <person name="Studholme D.J."/>
        </authorList>
    </citation>
    <scope>NUCLEOTIDE SEQUENCE [LARGE SCALE GENOMIC DNA]</scope>
</reference>
<organism evidence="1 2">
    <name type="scientific">Ensete ventricosum</name>
    <name type="common">Abyssinian banana</name>
    <name type="synonym">Musa ensete</name>
    <dbReference type="NCBI Taxonomy" id="4639"/>
    <lineage>
        <taxon>Eukaryota</taxon>
        <taxon>Viridiplantae</taxon>
        <taxon>Streptophyta</taxon>
        <taxon>Embryophyta</taxon>
        <taxon>Tracheophyta</taxon>
        <taxon>Spermatophyta</taxon>
        <taxon>Magnoliopsida</taxon>
        <taxon>Liliopsida</taxon>
        <taxon>Zingiberales</taxon>
        <taxon>Musaceae</taxon>
        <taxon>Ensete</taxon>
    </lineage>
</organism>
<proteinExistence type="predicted"/>
<evidence type="ECO:0000313" key="1">
    <source>
        <dbReference type="EMBL" id="RRT69335.1"/>
    </source>
</evidence>
<accession>A0A426ZZD2</accession>
<comment type="caution">
    <text evidence="1">The sequence shown here is derived from an EMBL/GenBank/DDBJ whole genome shotgun (WGS) entry which is preliminary data.</text>
</comment>
<sequence length="99" mass="11660">MTEIYVYLRLQNVLCVAETCDCFQIGFIYDLQELLRDCKLQGLVFRRIISKNQVVCILQLAGWLSKVDRKPLEFSLLMESNVSLKSLRKLSLRYYVICF</sequence>
<dbReference type="EMBL" id="AMZH03004379">
    <property type="protein sequence ID" value="RRT69335.1"/>
    <property type="molecule type" value="Genomic_DNA"/>
</dbReference>
<dbReference type="Proteomes" id="UP000287651">
    <property type="component" value="Unassembled WGS sequence"/>
</dbReference>
<dbReference type="AlphaFoldDB" id="A0A426ZZD2"/>
<gene>
    <name evidence="1" type="ORF">B296_00034488</name>
</gene>